<protein>
    <submittedName>
        <fullName evidence="5">N-acetyltransferase san</fullName>
    </submittedName>
</protein>
<dbReference type="PANTHER" id="PTHR42919:SF8">
    <property type="entry name" value="N-ALPHA-ACETYLTRANSFERASE 50"/>
    <property type="match status" value="1"/>
</dbReference>
<dbReference type="GO" id="GO:0016747">
    <property type="term" value="F:acyltransferase activity, transferring groups other than amino-acyl groups"/>
    <property type="evidence" value="ECO:0007669"/>
    <property type="project" value="InterPro"/>
</dbReference>
<evidence type="ECO:0000259" key="4">
    <source>
        <dbReference type="PROSITE" id="PS51186"/>
    </source>
</evidence>
<dbReference type="EMBL" id="CP086720">
    <property type="protein sequence ID" value="WOO86176.1"/>
    <property type="molecule type" value="Genomic_DNA"/>
</dbReference>
<sequence>MAPSAVTATYSTAGTVSSPLDLATARGEHESVSLNGGVARKKVSPAPKATLTSLTVNNAGTLRKINSVVLPIVYSEKFYKDVLDPELDEINKLVYYADIPVGACCARIEVVGSKTQPLTLAILTLAVLAPYRSQGLGAALVKQALRAALHPTAPPPPTPPASGPTTRGALQPAPPRKPINRALVHVQVGNDAARRFYERLGFKEAGVNETYYSKMDPRAAWILVLDDIAASLGEGAANGESK</sequence>
<feature type="region of interest" description="Disordered" evidence="3">
    <location>
        <begin position="149"/>
        <end position="176"/>
    </location>
</feature>
<dbReference type="GeneID" id="87812825"/>
<gene>
    <name evidence="5" type="primary">san</name>
    <name evidence="5" type="ORF">LOC62_07G009664</name>
</gene>
<dbReference type="Pfam" id="PF13508">
    <property type="entry name" value="Acetyltransf_7"/>
    <property type="match status" value="1"/>
</dbReference>
<dbReference type="Gene3D" id="3.40.630.30">
    <property type="match status" value="1"/>
</dbReference>
<accession>A0AAF0YKQ2</accession>
<keyword evidence="2" id="KW-0012">Acyltransferase</keyword>
<keyword evidence="1" id="KW-0808">Transferase</keyword>
<dbReference type="InterPro" id="IPR051556">
    <property type="entry name" value="N-term/lysine_N-AcTrnsfr"/>
</dbReference>
<dbReference type="Proteomes" id="UP000827549">
    <property type="component" value="Chromosome 7"/>
</dbReference>
<dbReference type="PROSITE" id="PS51186">
    <property type="entry name" value="GNAT"/>
    <property type="match status" value="1"/>
</dbReference>
<evidence type="ECO:0000313" key="5">
    <source>
        <dbReference type="EMBL" id="WOO86176.1"/>
    </source>
</evidence>
<name>A0AAF0YKQ2_9TREE</name>
<organism evidence="5 6">
    <name type="scientific">Vanrija pseudolonga</name>
    <dbReference type="NCBI Taxonomy" id="143232"/>
    <lineage>
        <taxon>Eukaryota</taxon>
        <taxon>Fungi</taxon>
        <taxon>Dikarya</taxon>
        <taxon>Basidiomycota</taxon>
        <taxon>Agaricomycotina</taxon>
        <taxon>Tremellomycetes</taxon>
        <taxon>Trichosporonales</taxon>
        <taxon>Trichosporonaceae</taxon>
        <taxon>Vanrija</taxon>
    </lineage>
</organism>
<reference evidence="5" key="1">
    <citation type="submission" date="2023-10" db="EMBL/GenBank/DDBJ databases">
        <authorList>
            <person name="Noh H."/>
        </authorList>
    </citation>
    <scope>NUCLEOTIDE SEQUENCE</scope>
    <source>
        <strain evidence="5">DUCC4014</strain>
    </source>
</reference>
<evidence type="ECO:0000313" key="6">
    <source>
        <dbReference type="Proteomes" id="UP000827549"/>
    </source>
</evidence>
<dbReference type="GO" id="GO:0007064">
    <property type="term" value="P:mitotic sister chromatid cohesion"/>
    <property type="evidence" value="ECO:0007669"/>
    <property type="project" value="TreeGrafter"/>
</dbReference>
<dbReference type="InterPro" id="IPR000182">
    <property type="entry name" value="GNAT_dom"/>
</dbReference>
<dbReference type="SUPFAM" id="SSF55729">
    <property type="entry name" value="Acyl-CoA N-acyltransferases (Nat)"/>
    <property type="match status" value="1"/>
</dbReference>
<dbReference type="GO" id="GO:0031415">
    <property type="term" value="C:NatA complex"/>
    <property type="evidence" value="ECO:0007669"/>
    <property type="project" value="TreeGrafter"/>
</dbReference>
<evidence type="ECO:0000256" key="1">
    <source>
        <dbReference type="ARBA" id="ARBA00022679"/>
    </source>
</evidence>
<proteinExistence type="predicted"/>
<dbReference type="AlphaFoldDB" id="A0AAF0YKQ2"/>
<feature type="compositionally biased region" description="Pro residues" evidence="3">
    <location>
        <begin position="152"/>
        <end position="162"/>
    </location>
</feature>
<keyword evidence="6" id="KW-1185">Reference proteome</keyword>
<dbReference type="InterPro" id="IPR016181">
    <property type="entry name" value="Acyl_CoA_acyltransferase"/>
</dbReference>
<dbReference type="PANTHER" id="PTHR42919">
    <property type="entry name" value="N-ALPHA-ACETYLTRANSFERASE"/>
    <property type="match status" value="1"/>
</dbReference>
<feature type="domain" description="N-acetyltransferase" evidence="4">
    <location>
        <begin position="49"/>
        <end position="228"/>
    </location>
</feature>
<dbReference type="CDD" id="cd04301">
    <property type="entry name" value="NAT_SF"/>
    <property type="match status" value="1"/>
</dbReference>
<dbReference type="RefSeq" id="XP_062632202.1">
    <property type="nucleotide sequence ID" value="XM_062776218.1"/>
</dbReference>
<evidence type="ECO:0000256" key="2">
    <source>
        <dbReference type="ARBA" id="ARBA00023315"/>
    </source>
</evidence>
<evidence type="ECO:0000256" key="3">
    <source>
        <dbReference type="SAM" id="MobiDB-lite"/>
    </source>
</evidence>